<dbReference type="NCBIfam" id="NF009470">
    <property type="entry name" value="PRK12830.1"/>
    <property type="match status" value="1"/>
</dbReference>
<dbReference type="AlphaFoldDB" id="A0A0R1GST7"/>
<evidence type="ECO:0000256" key="8">
    <source>
        <dbReference type="ARBA" id="ARBA00023306"/>
    </source>
</evidence>
<dbReference type="InterPro" id="IPR050068">
    <property type="entry name" value="MurA_subfamily"/>
</dbReference>
<keyword evidence="7 12" id="KW-0573">Peptidoglycan synthesis</keyword>
<comment type="pathway">
    <text evidence="2 12">Cell wall biogenesis; peptidoglycan biosynthesis.</text>
</comment>
<reference evidence="14 15" key="1">
    <citation type="journal article" date="2015" name="Genome Announc.">
        <title>Expanding the biotechnology potential of lactobacilli through comparative genomics of 213 strains and associated genera.</title>
        <authorList>
            <person name="Sun Z."/>
            <person name="Harris H.M."/>
            <person name="McCann A."/>
            <person name="Guo C."/>
            <person name="Argimon S."/>
            <person name="Zhang W."/>
            <person name="Yang X."/>
            <person name="Jeffery I.B."/>
            <person name="Cooney J.C."/>
            <person name="Kagawa T.F."/>
            <person name="Liu W."/>
            <person name="Song Y."/>
            <person name="Salvetti E."/>
            <person name="Wrobel A."/>
            <person name="Rasinkangas P."/>
            <person name="Parkhill J."/>
            <person name="Rea M.C."/>
            <person name="O'Sullivan O."/>
            <person name="Ritari J."/>
            <person name="Douillard F.P."/>
            <person name="Paul Ross R."/>
            <person name="Yang R."/>
            <person name="Briner A.E."/>
            <person name="Felis G.E."/>
            <person name="de Vos W.M."/>
            <person name="Barrangou R."/>
            <person name="Klaenhammer T.R."/>
            <person name="Caufield P.W."/>
            <person name="Cui Y."/>
            <person name="Zhang H."/>
            <person name="O'Toole P.W."/>
        </authorList>
    </citation>
    <scope>NUCLEOTIDE SEQUENCE [LARGE SCALE GENOMIC DNA]</scope>
    <source>
        <strain evidence="14 15">ATCC 53295</strain>
    </source>
</reference>
<dbReference type="NCBIfam" id="NF006873">
    <property type="entry name" value="PRK09369.1"/>
    <property type="match status" value="1"/>
</dbReference>
<comment type="subcellular location">
    <subcellularLocation>
        <location evidence="1 12">Cytoplasm</location>
    </subcellularLocation>
</comment>
<evidence type="ECO:0000256" key="1">
    <source>
        <dbReference type="ARBA" id="ARBA00004496"/>
    </source>
</evidence>
<dbReference type="Gene3D" id="3.65.10.10">
    <property type="entry name" value="Enolpyruvate transferase domain"/>
    <property type="match status" value="2"/>
</dbReference>
<dbReference type="GO" id="GO:0009252">
    <property type="term" value="P:peptidoglycan biosynthetic process"/>
    <property type="evidence" value="ECO:0007669"/>
    <property type="project" value="UniProtKB-UniRule"/>
</dbReference>
<proteinExistence type="inferred from homology"/>
<comment type="caution">
    <text evidence="14">The sequence shown here is derived from an EMBL/GenBank/DDBJ whole genome shotgun (WGS) entry which is preliminary data.</text>
</comment>
<dbReference type="InterPro" id="IPR001986">
    <property type="entry name" value="Enolpyruvate_Tfrase_dom"/>
</dbReference>
<dbReference type="GO" id="GO:0019277">
    <property type="term" value="P:UDP-N-acetylgalactosamine biosynthetic process"/>
    <property type="evidence" value="ECO:0007669"/>
    <property type="project" value="InterPro"/>
</dbReference>
<evidence type="ECO:0000256" key="9">
    <source>
        <dbReference type="ARBA" id="ARBA00023316"/>
    </source>
</evidence>
<evidence type="ECO:0000313" key="15">
    <source>
        <dbReference type="Proteomes" id="UP000051176"/>
    </source>
</evidence>
<evidence type="ECO:0000256" key="4">
    <source>
        <dbReference type="ARBA" id="ARBA00022618"/>
    </source>
</evidence>
<evidence type="ECO:0000256" key="12">
    <source>
        <dbReference type="HAMAP-Rule" id="MF_00111"/>
    </source>
</evidence>
<dbReference type="PANTHER" id="PTHR43783">
    <property type="entry name" value="UDP-N-ACETYLGLUCOSAMINE 1-CARBOXYVINYLTRANSFERASE"/>
    <property type="match status" value="1"/>
</dbReference>
<keyword evidence="5 12" id="KW-0808">Transferase</keyword>
<comment type="catalytic activity">
    <reaction evidence="11 12">
        <text>phosphoenolpyruvate + UDP-N-acetyl-alpha-D-glucosamine = UDP-N-acetyl-3-O-(1-carboxyvinyl)-alpha-D-glucosamine + phosphate</text>
        <dbReference type="Rhea" id="RHEA:18681"/>
        <dbReference type="ChEBI" id="CHEBI:43474"/>
        <dbReference type="ChEBI" id="CHEBI:57705"/>
        <dbReference type="ChEBI" id="CHEBI:58702"/>
        <dbReference type="ChEBI" id="CHEBI:68483"/>
        <dbReference type="EC" id="2.5.1.7"/>
    </reaction>
</comment>
<dbReference type="GO" id="GO:0051301">
    <property type="term" value="P:cell division"/>
    <property type="evidence" value="ECO:0007669"/>
    <property type="project" value="UniProtKB-KW"/>
</dbReference>
<dbReference type="EC" id="2.5.1.7" evidence="12"/>
<keyword evidence="8 12" id="KW-0131">Cell cycle</keyword>
<feature type="binding site" evidence="12">
    <location>
        <position position="321"/>
    </location>
    <ligand>
        <name>UDP-N-acetyl-alpha-D-glucosamine</name>
        <dbReference type="ChEBI" id="CHEBI:57705"/>
    </ligand>
</feature>
<feature type="domain" description="Enolpyruvate transferase" evidence="13">
    <location>
        <begin position="21"/>
        <end position="422"/>
    </location>
</feature>
<evidence type="ECO:0000256" key="5">
    <source>
        <dbReference type="ARBA" id="ARBA00022679"/>
    </source>
</evidence>
<dbReference type="GO" id="GO:0008360">
    <property type="term" value="P:regulation of cell shape"/>
    <property type="evidence" value="ECO:0007669"/>
    <property type="project" value="UniProtKB-KW"/>
</dbReference>
<comment type="caution">
    <text evidence="12">Lacks conserved residue(s) required for the propagation of feature annotation.</text>
</comment>
<dbReference type="EMBL" id="AZCZ01000014">
    <property type="protein sequence ID" value="KRK36944.1"/>
    <property type="molecule type" value="Genomic_DNA"/>
</dbReference>
<feature type="binding site" evidence="12">
    <location>
        <begin position="36"/>
        <end position="37"/>
    </location>
    <ligand>
        <name>phosphoenolpyruvate</name>
        <dbReference type="ChEBI" id="CHEBI:58702"/>
    </ligand>
</feature>
<evidence type="ECO:0000313" key="14">
    <source>
        <dbReference type="EMBL" id="KRK36944.1"/>
    </source>
</evidence>
<dbReference type="CDD" id="cd01555">
    <property type="entry name" value="UdpNAET"/>
    <property type="match status" value="1"/>
</dbReference>
<dbReference type="SUPFAM" id="SSF55205">
    <property type="entry name" value="EPT/RTPC-like"/>
    <property type="match status" value="1"/>
</dbReference>
<dbReference type="NCBIfam" id="TIGR01072">
    <property type="entry name" value="murA"/>
    <property type="match status" value="1"/>
</dbReference>
<keyword evidence="3 12" id="KW-0963">Cytoplasm</keyword>
<feature type="binding site" evidence="12">
    <location>
        <begin position="135"/>
        <end position="139"/>
    </location>
    <ligand>
        <name>UDP-N-acetyl-alpha-D-glucosamine</name>
        <dbReference type="ChEBI" id="CHEBI:57705"/>
    </ligand>
</feature>
<comment type="similarity">
    <text evidence="10 12">Belongs to the EPSP synthase family. MurA subfamily.</text>
</comment>
<evidence type="ECO:0000256" key="2">
    <source>
        <dbReference type="ARBA" id="ARBA00004752"/>
    </source>
</evidence>
<evidence type="ECO:0000256" key="7">
    <source>
        <dbReference type="ARBA" id="ARBA00022984"/>
    </source>
</evidence>
<evidence type="ECO:0000256" key="11">
    <source>
        <dbReference type="ARBA" id="ARBA00047527"/>
    </source>
</evidence>
<feature type="binding site" evidence="12">
    <location>
        <position position="106"/>
    </location>
    <ligand>
        <name>UDP-N-acetyl-alpha-D-glucosamine</name>
        <dbReference type="ChEBI" id="CHEBI:57705"/>
    </ligand>
</feature>
<feature type="binding site" evidence="12">
    <location>
        <position position="343"/>
    </location>
    <ligand>
        <name>UDP-N-acetyl-alpha-D-glucosamine</name>
        <dbReference type="ChEBI" id="CHEBI:57705"/>
    </ligand>
</feature>
<feature type="active site" description="Proton donor" evidence="12">
    <location>
        <position position="130"/>
    </location>
</feature>
<dbReference type="PATRIC" id="fig|1267003.4.peg.396"/>
<dbReference type="HAMAP" id="MF_00111">
    <property type="entry name" value="MurA"/>
    <property type="match status" value="1"/>
</dbReference>
<keyword evidence="6 12" id="KW-0133">Cell shape</keyword>
<protein>
    <recommendedName>
        <fullName evidence="12">UDP-N-acetylglucosamine 1-carboxyvinyltransferase</fullName>
        <ecNumber evidence="12">2.5.1.7</ecNumber>
    </recommendedName>
    <alternativeName>
        <fullName evidence="12">Enoylpyruvate transferase</fullName>
    </alternativeName>
    <alternativeName>
        <fullName evidence="12">UDP-N-acetylglucosamine enolpyruvyl transferase</fullName>
        <shortName evidence="12">EPT</shortName>
    </alternativeName>
</protein>
<organism evidence="14 15">
    <name type="scientific">Levilactobacillus parabrevis ATCC 53295</name>
    <dbReference type="NCBI Taxonomy" id="1267003"/>
    <lineage>
        <taxon>Bacteria</taxon>
        <taxon>Bacillati</taxon>
        <taxon>Bacillota</taxon>
        <taxon>Bacilli</taxon>
        <taxon>Lactobacillales</taxon>
        <taxon>Lactobacillaceae</taxon>
        <taxon>Levilactobacillus</taxon>
    </lineage>
</organism>
<dbReference type="UniPathway" id="UPA00219"/>
<dbReference type="GO" id="GO:0071555">
    <property type="term" value="P:cell wall organization"/>
    <property type="evidence" value="ECO:0007669"/>
    <property type="project" value="UniProtKB-KW"/>
</dbReference>
<dbReference type="eggNOG" id="COG0766">
    <property type="taxonomic scope" value="Bacteria"/>
</dbReference>
<dbReference type="InterPro" id="IPR013792">
    <property type="entry name" value="RNA3'P_cycl/enolpyr_Trfase_a/b"/>
</dbReference>
<evidence type="ECO:0000259" key="13">
    <source>
        <dbReference type="Pfam" id="PF00275"/>
    </source>
</evidence>
<gene>
    <name evidence="12" type="primary">murA</name>
    <name evidence="14" type="ORF">FD07_GL000362</name>
</gene>
<dbReference type="Proteomes" id="UP000051176">
    <property type="component" value="Unassembled WGS sequence"/>
</dbReference>
<comment type="function">
    <text evidence="12">Cell wall formation. Adds enolpyruvyl to UDP-N-acetylglucosamine.</text>
</comment>
<name>A0A0R1GST7_9LACO</name>
<dbReference type="GO" id="GO:0008760">
    <property type="term" value="F:UDP-N-acetylglucosamine 1-carboxyvinyltransferase activity"/>
    <property type="evidence" value="ECO:0007669"/>
    <property type="project" value="UniProtKB-UniRule"/>
</dbReference>
<keyword evidence="9 12" id="KW-0961">Cell wall biogenesis/degradation</keyword>
<keyword evidence="4 12" id="KW-0132">Cell division</keyword>
<keyword evidence="15" id="KW-1185">Reference proteome</keyword>
<evidence type="ECO:0000256" key="10">
    <source>
        <dbReference type="ARBA" id="ARBA00038367"/>
    </source>
</evidence>
<dbReference type="PANTHER" id="PTHR43783:SF2">
    <property type="entry name" value="UDP-N-ACETYLGLUCOSAMINE 1-CARBOXYVINYLTRANSFERASE 2"/>
    <property type="match status" value="1"/>
</dbReference>
<accession>A0A0R1GST7</accession>
<sequence>MELKGRLLSEDSFIMKKMIIHGGRRLSGEVTIGGAKNSTVALIPAAILADTPVRFDMVPDILDVHNLMLILKSMNVRSTFEDGVLTIDPTEIVEAPLPSKAIKSLRASYYFMGSLLGRFQRATLSFPGGDNIGPRPIDQHIKAFEALGASVEEHDGTVRITTGPEGLHGARIFLDMVSVGATINSILAAVKAVGTTVIENAAKEPEIIDVATFLNNMGAHIRGAGTDVIRIEGVPTLRAMNTHTIIPDRIEAGTYLSMAAAVGDGVVIKNVIPEHLEAFTAKMIEMGVPLEINEDSIYVPRSENLKPIRIKTMPFPGFATDLQQPLTPLLFRANGSSVVIDTIYPKRIMHIAELRKMGANIRSEDDMIVVDPSEGLTGSQVEAGEIRAGAALVITGLMADGDTEIEEADNILRGYDRIVAKLTALNADVEIVSKESLVENGQD</sequence>
<dbReference type="Pfam" id="PF00275">
    <property type="entry name" value="EPSP_synthase"/>
    <property type="match status" value="1"/>
</dbReference>
<dbReference type="InterPro" id="IPR005750">
    <property type="entry name" value="UDP_GlcNAc_COvinyl_MurA"/>
</dbReference>
<dbReference type="STRING" id="357278.IV61_GL000458"/>
<dbReference type="GO" id="GO:0005737">
    <property type="term" value="C:cytoplasm"/>
    <property type="evidence" value="ECO:0007669"/>
    <property type="project" value="UniProtKB-SubCell"/>
</dbReference>
<evidence type="ECO:0000256" key="3">
    <source>
        <dbReference type="ARBA" id="ARBA00022490"/>
    </source>
</evidence>
<evidence type="ECO:0000256" key="6">
    <source>
        <dbReference type="ARBA" id="ARBA00022960"/>
    </source>
</evidence>
<dbReference type="InterPro" id="IPR036968">
    <property type="entry name" value="Enolpyruvate_Tfrase_sf"/>
</dbReference>